<evidence type="ECO:0000313" key="3">
    <source>
        <dbReference type="Proteomes" id="UP000530564"/>
    </source>
</evidence>
<dbReference type="Proteomes" id="UP000530564">
    <property type="component" value="Unassembled WGS sequence"/>
</dbReference>
<accession>A0A839ZSJ8</accession>
<proteinExistence type="predicted"/>
<name>A0A839ZSJ8_9CAUL</name>
<keyword evidence="3" id="KW-1185">Reference proteome</keyword>
<feature type="region of interest" description="Disordered" evidence="1">
    <location>
        <begin position="1"/>
        <end position="77"/>
    </location>
</feature>
<dbReference type="RefSeq" id="WP_183769391.1">
    <property type="nucleotide sequence ID" value="NZ_JACIDK010000001.1"/>
</dbReference>
<evidence type="ECO:0000256" key="1">
    <source>
        <dbReference type="SAM" id="MobiDB-lite"/>
    </source>
</evidence>
<evidence type="ECO:0000313" key="2">
    <source>
        <dbReference type="EMBL" id="MBB3889375.1"/>
    </source>
</evidence>
<dbReference type="EMBL" id="JACIDK010000001">
    <property type="protein sequence ID" value="MBB3889375.1"/>
    <property type="molecule type" value="Genomic_DNA"/>
</dbReference>
<organism evidence="2 3">
    <name type="scientific">Phenylobacterium haematophilum</name>
    <dbReference type="NCBI Taxonomy" id="98513"/>
    <lineage>
        <taxon>Bacteria</taxon>
        <taxon>Pseudomonadati</taxon>
        <taxon>Pseudomonadota</taxon>
        <taxon>Alphaproteobacteria</taxon>
        <taxon>Caulobacterales</taxon>
        <taxon>Caulobacteraceae</taxon>
        <taxon>Phenylobacterium</taxon>
    </lineage>
</organism>
<comment type="caution">
    <text evidence="2">The sequence shown here is derived from an EMBL/GenBank/DDBJ whole genome shotgun (WGS) entry which is preliminary data.</text>
</comment>
<sequence length="77" mass="8013">MPKFQDPRTPVRHPETDSAPLTAAERARAIIEQQLAKKQQNSGPPGASGGKAGGVHKPGKGGWSPAPIRPGGRGRRG</sequence>
<reference evidence="2 3" key="1">
    <citation type="submission" date="2020-08" db="EMBL/GenBank/DDBJ databases">
        <title>Genomic Encyclopedia of Type Strains, Phase IV (KMG-IV): sequencing the most valuable type-strain genomes for metagenomic binning, comparative biology and taxonomic classification.</title>
        <authorList>
            <person name="Goeker M."/>
        </authorList>
    </citation>
    <scope>NUCLEOTIDE SEQUENCE [LARGE SCALE GENOMIC DNA]</scope>
    <source>
        <strain evidence="2 3">DSM 21793</strain>
    </source>
</reference>
<protein>
    <submittedName>
        <fullName evidence="2">Uncharacterized protein</fullName>
    </submittedName>
</protein>
<dbReference type="AlphaFoldDB" id="A0A839ZSJ8"/>
<gene>
    <name evidence="2" type="ORF">GGQ61_000072</name>
</gene>